<dbReference type="GO" id="GO:0004853">
    <property type="term" value="F:uroporphyrinogen decarboxylase activity"/>
    <property type="evidence" value="ECO:0007669"/>
    <property type="project" value="UniProtKB-EC"/>
</dbReference>
<dbReference type="InterPro" id="IPR052024">
    <property type="entry name" value="Methanogen_methyltrans"/>
</dbReference>
<accession>A0A2T0ATI4</accession>
<keyword evidence="2" id="KW-0456">Lyase</keyword>
<feature type="domain" description="Uroporphyrinogen decarboxylase (URO-D)" evidence="1">
    <location>
        <begin position="8"/>
        <end position="323"/>
    </location>
</feature>
<dbReference type="Pfam" id="PF01208">
    <property type="entry name" value="URO-D"/>
    <property type="match status" value="1"/>
</dbReference>
<organism evidence="2 3">
    <name type="scientific">Neomoorella humiferrea</name>
    <dbReference type="NCBI Taxonomy" id="676965"/>
    <lineage>
        <taxon>Bacteria</taxon>
        <taxon>Bacillati</taxon>
        <taxon>Bacillota</taxon>
        <taxon>Clostridia</taxon>
        <taxon>Neomoorellales</taxon>
        <taxon>Neomoorellaceae</taxon>
        <taxon>Neomoorella</taxon>
    </lineage>
</organism>
<dbReference type="PANTHER" id="PTHR47099">
    <property type="entry name" value="METHYLCOBAMIDE:COM METHYLTRANSFERASE MTBA"/>
    <property type="match status" value="1"/>
</dbReference>
<keyword evidence="3" id="KW-1185">Reference proteome</keyword>
<gene>
    <name evidence="2" type="primary">hemE_2</name>
    <name evidence="2" type="ORF">MOHU_11320</name>
</gene>
<reference evidence="2 3" key="1">
    <citation type="submission" date="2018-03" db="EMBL/GenBank/DDBJ databases">
        <title>Genome sequence of Moorella humiferrea DSM 23265.</title>
        <authorList>
            <person name="Poehlein A."/>
            <person name="Daniel R."/>
        </authorList>
    </citation>
    <scope>NUCLEOTIDE SEQUENCE [LARGE SCALE GENOMIC DNA]</scope>
    <source>
        <strain evidence="2 3">DSM 23265</strain>
    </source>
</reference>
<dbReference type="AlphaFoldDB" id="A0A2T0ATI4"/>
<dbReference type="EC" id="4.1.1.37" evidence="2"/>
<name>A0A2T0ATI4_9FIRM</name>
<dbReference type="InterPro" id="IPR038071">
    <property type="entry name" value="UROD/MetE-like_sf"/>
</dbReference>
<dbReference type="EMBL" id="PVXM01000019">
    <property type="protein sequence ID" value="PRR73597.1"/>
    <property type="molecule type" value="Genomic_DNA"/>
</dbReference>
<dbReference type="CDD" id="cd03465">
    <property type="entry name" value="URO-D_like"/>
    <property type="match status" value="1"/>
</dbReference>
<comment type="caution">
    <text evidence="2">The sequence shown here is derived from an EMBL/GenBank/DDBJ whole genome shotgun (WGS) entry which is preliminary data.</text>
</comment>
<dbReference type="InterPro" id="IPR000257">
    <property type="entry name" value="Uroporphyrinogen_deCOase"/>
</dbReference>
<protein>
    <submittedName>
        <fullName evidence="2">Uroporphyrinogen decarboxylase</fullName>
        <ecNumber evidence="2">4.1.1.37</ecNumber>
    </submittedName>
</protein>
<dbReference type="PANTHER" id="PTHR47099:SF1">
    <property type="entry name" value="METHYLCOBAMIDE:COM METHYLTRANSFERASE MTBA"/>
    <property type="match status" value="1"/>
</dbReference>
<dbReference type="Gene3D" id="3.20.20.210">
    <property type="match status" value="1"/>
</dbReference>
<sequence length="337" mass="35336">MGGFFNRDKIPFVPVVYEHAAALIGVTPSKMARSAELIVKGQLRAYELYGHDLITVGIDIYNVEAEALGCPVQYFDDEAIPAIAGPIVSCPADLARLRVPDPEHDGRLPLLLDAASRVREVIGSEVAVGAAMVGPFTLAALLRGYENFILDLLTAPDFAGALLDFAAEVGLAVGTAMIKRGLSISINESWITPPLLSPELYQRFAFPREKGLIASLKAAGAASVGLISGGNTTPIVDWLVQTGSSILMADYGTDLVAYKAKARAAGIVLRGSIQARVVETGPKELIAAQAREVLAKGAPGGGFILGCGVVPYGAPPENVLYLKQVLAAYMAEHGGIA</sequence>
<evidence type="ECO:0000313" key="3">
    <source>
        <dbReference type="Proteomes" id="UP000238415"/>
    </source>
</evidence>
<dbReference type="Proteomes" id="UP000238415">
    <property type="component" value="Unassembled WGS sequence"/>
</dbReference>
<proteinExistence type="predicted"/>
<dbReference type="RefSeq" id="WP_170066226.1">
    <property type="nucleotide sequence ID" value="NZ_CP136419.1"/>
</dbReference>
<dbReference type="SUPFAM" id="SSF51726">
    <property type="entry name" value="UROD/MetE-like"/>
    <property type="match status" value="1"/>
</dbReference>
<evidence type="ECO:0000313" key="2">
    <source>
        <dbReference type="EMBL" id="PRR73597.1"/>
    </source>
</evidence>
<dbReference type="GO" id="GO:0006779">
    <property type="term" value="P:porphyrin-containing compound biosynthetic process"/>
    <property type="evidence" value="ECO:0007669"/>
    <property type="project" value="InterPro"/>
</dbReference>
<evidence type="ECO:0000259" key="1">
    <source>
        <dbReference type="Pfam" id="PF01208"/>
    </source>
</evidence>